<keyword evidence="16" id="KW-1185">Reference proteome</keyword>
<keyword evidence="8 15" id="KW-0675">Receptor</keyword>
<evidence type="ECO:0000313" key="16">
    <source>
        <dbReference type="Proteomes" id="UP000664144"/>
    </source>
</evidence>
<dbReference type="InterPro" id="IPR000531">
    <property type="entry name" value="Beta-barrel_TonB"/>
</dbReference>
<evidence type="ECO:0000256" key="8">
    <source>
        <dbReference type="ARBA" id="ARBA00023170"/>
    </source>
</evidence>
<keyword evidence="7 10" id="KW-0472">Membrane</keyword>
<dbReference type="RefSeq" id="WP_206986535.1">
    <property type="nucleotide sequence ID" value="NZ_JAFLQZ010000021.1"/>
</dbReference>
<keyword evidence="9 10" id="KW-0998">Cell outer membrane</keyword>
<accession>A0A939F0J9</accession>
<dbReference type="GO" id="GO:0015344">
    <property type="term" value="F:siderophore uptake transmembrane transporter activity"/>
    <property type="evidence" value="ECO:0007669"/>
    <property type="project" value="TreeGrafter"/>
</dbReference>
<organism evidence="15 16">
    <name type="scientific">Hymenobacter telluris</name>
    <dbReference type="NCBI Taxonomy" id="2816474"/>
    <lineage>
        <taxon>Bacteria</taxon>
        <taxon>Pseudomonadati</taxon>
        <taxon>Bacteroidota</taxon>
        <taxon>Cytophagia</taxon>
        <taxon>Cytophagales</taxon>
        <taxon>Hymenobacteraceae</taxon>
        <taxon>Hymenobacter</taxon>
    </lineage>
</organism>
<keyword evidence="3 10" id="KW-1134">Transmembrane beta strand</keyword>
<dbReference type="SUPFAM" id="SSF56935">
    <property type="entry name" value="Porins"/>
    <property type="match status" value="1"/>
</dbReference>
<comment type="caution">
    <text evidence="15">The sequence shown here is derived from an EMBL/GenBank/DDBJ whole genome shotgun (WGS) entry which is preliminary data.</text>
</comment>
<keyword evidence="2 10" id="KW-0813">Transport</keyword>
<evidence type="ECO:0000259" key="14">
    <source>
        <dbReference type="Pfam" id="PF07715"/>
    </source>
</evidence>
<dbReference type="EMBL" id="JAFLQZ010000021">
    <property type="protein sequence ID" value="MBO0360619.1"/>
    <property type="molecule type" value="Genomic_DNA"/>
</dbReference>
<reference evidence="15" key="1">
    <citation type="submission" date="2021-03" db="EMBL/GenBank/DDBJ databases">
        <authorList>
            <person name="Kim M.K."/>
        </authorList>
    </citation>
    <scope>NUCLEOTIDE SEQUENCE</scope>
    <source>
        <strain evidence="15">BT186</strain>
    </source>
</reference>
<gene>
    <name evidence="15" type="ORF">J0X19_21845</name>
</gene>
<feature type="domain" description="TonB-dependent receptor-like beta-barrel" evidence="13">
    <location>
        <begin position="337"/>
        <end position="733"/>
    </location>
</feature>
<evidence type="ECO:0000256" key="7">
    <source>
        <dbReference type="ARBA" id="ARBA00023136"/>
    </source>
</evidence>
<dbReference type="GO" id="GO:0044718">
    <property type="term" value="P:siderophore transmembrane transport"/>
    <property type="evidence" value="ECO:0007669"/>
    <property type="project" value="TreeGrafter"/>
</dbReference>
<dbReference type="AlphaFoldDB" id="A0A939F0J9"/>
<evidence type="ECO:0000313" key="15">
    <source>
        <dbReference type="EMBL" id="MBO0360619.1"/>
    </source>
</evidence>
<comment type="similarity">
    <text evidence="10 11">Belongs to the TonB-dependent receptor family.</text>
</comment>
<sequence length="776" mass="85273">MSSFFGPRWVAALGLGLSASVAASAQSSADLLAPVRGQVTDAAAAKPLPGAVVRWLGTTDAATTDNAGTFALPRPARAEASRLVINALGYKADTIAVATTGTPYVRVALRAGAELGEVKVEGRAPSYSSLTPTNSQVITSRDLTKSACCNLAESFETNAAVEVSTTDAVSGAKQIQLLGLDGAYSLLTIDNLPALRGLSTPYRLNYLSGTWIESIDIIKGMGSVVNGYESIAGQVNVRLKEPDKTERLLFNAYGNDLGKFDLNLNVSAPVGKKVSTALLLHSDHLGRRVDRNKDGFMDLPLATQYNVFNKWKYLSGKGIVSEIGLGALRETREGGQTSFRANETDAYTRNYGFTNRTDRYTGFAKTSYTWPGRPYQSLGLLLSGTHHDFTSSYSYKPAPFEPRRYDGTQRTAQATLLFQSVLGTTAHTYRTGLSYLYDNYQELFSNGFTYANETPAARYAREHRNRLENVPGAFAEYTYQNSRNLILVGGLRLDRHNLYGWQLTPRFNLKYDATKNSVLRLAAGTGFRVANPIADNIGSLLSAREFVIAPNLRPEKAWNVGGSITQYFQLAGRTATFVADYYHTAFQNQMVADMYTAPSLLLIGNLEPGGRSFSRSFQAELQTEPVKGLTAKVAYKYLDVKSTYDGQLLRRPMTVPHRVFFNVGYATAFDKWRADLTVQAYGQRPLAPHPGEMGHQHGTNEMALPYSPRFALLNTQVTRAFKRFEVYVGVENLTNYRQDNPIQSAAAPFSPNFDAAMVYGPTYGRLTYAGLRFRIE</sequence>
<evidence type="ECO:0000256" key="5">
    <source>
        <dbReference type="ARBA" id="ARBA00022729"/>
    </source>
</evidence>
<dbReference type="InterPro" id="IPR037066">
    <property type="entry name" value="Plug_dom_sf"/>
</dbReference>
<dbReference type="Pfam" id="PF13715">
    <property type="entry name" value="CarbopepD_reg_2"/>
    <property type="match status" value="1"/>
</dbReference>
<dbReference type="Pfam" id="PF00593">
    <property type="entry name" value="TonB_dep_Rec_b-barrel"/>
    <property type="match status" value="1"/>
</dbReference>
<dbReference type="PROSITE" id="PS52016">
    <property type="entry name" value="TONB_DEPENDENT_REC_3"/>
    <property type="match status" value="1"/>
</dbReference>
<comment type="subcellular location">
    <subcellularLocation>
        <location evidence="1 10">Cell outer membrane</location>
        <topology evidence="1 10">Multi-pass membrane protein</topology>
    </subcellularLocation>
</comment>
<evidence type="ECO:0000256" key="9">
    <source>
        <dbReference type="ARBA" id="ARBA00023237"/>
    </source>
</evidence>
<name>A0A939F0J9_9BACT</name>
<keyword evidence="6 11" id="KW-0798">TonB box</keyword>
<evidence type="ECO:0000256" key="6">
    <source>
        <dbReference type="ARBA" id="ARBA00023077"/>
    </source>
</evidence>
<evidence type="ECO:0000256" key="10">
    <source>
        <dbReference type="PROSITE-ProRule" id="PRU01360"/>
    </source>
</evidence>
<evidence type="ECO:0000256" key="11">
    <source>
        <dbReference type="RuleBase" id="RU003357"/>
    </source>
</evidence>
<keyword evidence="4 10" id="KW-0812">Transmembrane</keyword>
<evidence type="ECO:0000256" key="2">
    <source>
        <dbReference type="ARBA" id="ARBA00022448"/>
    </source>
</evidence>
<dbReference type="InterPro" id="IPR039426">
    <property type="entry name" value="TonB-dep_rcpt-like"/>
</dbReference>
<dbReference type="PANTHER" id="PTHR30069">
    <property type="entry name" value="TONB-DEPENDENT OUTER MEMBRANE RECEPTOR"/>
    <property type="match status" value="1"/>
</dbReference>
<feature type="domain" description="TonB-dependent receptor plug" evidence="14">
    <location>
        <begin position="131"/>
        <end position="233"/>
    </location>
</feature>
<dbReference type="PANTHER" id="PTHR30069:SF29">
    <property type="entry name" value="HEMOGLOBIN AND HEMOGLOBIN-HAPTOGLOBIN-BINDING PROTEIN 1-RELATED"/>
    <property type="match status" value="1"/>
</dbReference>
<feature type="chain" id="PRO_5037887600" evidence="12">
    <location>
        <begin position="26"/>
        <end position="776"/>
    </location>
</feature>
<dbReference type="InterPro" id="IPR008969">
    <property type="entry name" value="CarboxyPept-like_regulatory"/>
</dbReference>
<dbReference type="InterPro" id="IPR036942">
    <property type="entry name" value="Beta-barrel_TonB_sf"/>
</dbReference>
<evidence type="ECO:0000256" key="12">
    <source>
        <dbReference type="SAM" id="SignalP"/>
    </source>
</evidence>
<dbReference type="Gene3D" id="2.60.40.1120">
    <property type="entry name" value="Carboxypeptidase-like, regulatory domain"/>
    <property type="match status" value="1"/>
</dbReference>
<evidence type="ECO:0000259" key="13">
    <source>
        <dbReference type="Pfam" id="PF00593"/>
    </source>
</evidence>
<dbReference type="InterPro" id="IPR012910">
    <property type="entry name" value="Plug_dom"/>
</dbReference>
<dbReference type="GO" id="GO:0009279">
    <property type="term" value="C:cell outer membrane"/>
    <property type="evidence" value="ECO:0007669"/>
    <property type="project" value="UniProtKB-SubCell"/>
</dbReference>
<evidence type="ECO:0000256" key="1">
    <source>
        <dbReference type="ARBA" id="ARBA00004571"/>
    </source>
</evidence>
<dbReference type="SUPFAM" id="SSF49464">
    <property type="entry name" value="Carboxypeptidase regulatory domain-like"/>
    <property type="match status" value="1"/>
</dbReference>
<dbReference type="Proteomes" id="UP000664144">
    <property type="component" value="Unassembled WGS sequence"/>
</dbReference>
<dbReference type="Gene3D" id="2.40.170.20">
    <property type="entry name" value="TonB-dependent receptor, beta-barrel domain"/>
    <property type="match status" value="1"/>
</dbReference>
<dbReference type="Pfam" id="PF07715">
    <property type="entry name" value="Plug"/>
    <property type="match status" value="1"/>
</dbReference>
<keyword evidence="5 12" id="KW-0732">Signal</keyword>
<evidence type="ECO:0000256" key="3">
    <source>
        <dbReference type="ARBA" id="ARBA00022452"/>
    </source>
</evidence>
<evidence type="ECO:0000256" key="4">
    <source>
        <dbReference type="ARBA" id="ARBA00022692"/>
    </source>
</evidence>
<protein>
    <submittedName>
        <fullName evidence="15">TonB-dependent receptor</fullName>
    </submittedName>
</protein>
<dbReference type="Gene3D" id="2.170.130.10">
    <property type="entry name" value="TonB-dependent receptor, plug domain"/>
    <property type="match status" value="1"/>
</dbReference>
<proteinExistence type="inferred from homology"/>
<feature type="signal peptide" evidence="12">
    <location>
        <begin position="1"/>
        <end position="25"/>
    </location>
</feature>